<proteinExistence type="predicted"/>
<reference evidence="6 7" key="1">
    <citation type="submission" date="2013-05" db="EMBL/GenBank/DDBJ databases">
        <title>Between feast and famine: a lifestyle of most important marine PAH-degrading bacterium Cycloclasticus sp. 7ME.</title>
        <authorList>
            <person name="Yakimov M.M."/>
            <person name="Messina E."/>
            <person name="Genovese M."/>
            <person name="Denaro R."/>
            <person name="Crisafi F."/>
            <person name="Russo D."/>
            <person name="Cappello S."/>
            <person name="Santisi S."/>
            <person name="Smedile F."/>
            <person name="Golyshina O.V."/>
            <person name="Tran H."/>
            <person name="Pieper D.H."/>
            <person name="Golyshin P.N."/>
            <person name="Giuliano L."/>
        </authorList>
    </citation>
    <scope>NUCLEOTIDE SEQUENCE [LARGE SCALE GENOMIC DNA]</scope>
    <source>
        <strain evidence="6 7">78-ME</strain>
    </source>
</reference>
<gene>
    <name evidence="6" type="ORF">CYCME_1197</name>
</gene>
<protein>
    <submittedName>
        <fullName evidence="6">TetR family transcriptional regulator</fullName>
    </submittedName>
</protein>
<dbReference type="InterPro" id="IPR001647">
    <property type="entry name" value="HTH_TetR"/>
</dbReference>
<dbReference type="PANTHER" id="PTHR30055">
    <property type="entry name" value="HTH-TYPE TRANSCRIPTIONAL REGULATOR RUTR"/>
    <property type="match status" value="1"/>
</dbReference>
<dbReference type="Pfam" id="PF17932">
    <property type="entry name" value="TetR_C_24"/>
    <property type="match status" value="1"/>
</dbReference>
<dbReference type="PANTHER" id="PTHR30055:SF234">
    <property type="entry name" value="HTH-TYPE TRANSCRIPTIONAL REGULATOR BETI"/>
    <property type="match status" value="1"/>
</dbReference>
<dbReference type="InterPro" id="IPR041490">
    <property type="entry name" value="KstR2_TetR_C"/>
</dbReference>
<keyword evidence="1" id="KW-0805">Transcription regulation</keyword>
<keyword evidence="3" id="KW-0804">Transcription</keyword>
<dbReference type="AlphaFoldDB" id="S5T6W6"/>
<dbReference type="GO" id="GO:0000976">
    <property type="term" value="F:transcription cis-regulatory region binding"/>
    <property type="evidence" value="ECO:0007669"/>
    <property type="project" value="TreeGrafter"/>
</dbReference>
<feature type="DNA-binding region" description="H-T-H motif" evidence="4">
    <location>
        <begin position="32"/>
        <end position="51"/>
    </location>
</feature>
<evidence type="ECO:0000256" key="2">
    <source>
        <dbReference type="ARBA" id="ARBA00023125"/>
    </source>
</evidence>
<dbReference type="KEGG" id="cza:CYCME_1197"/>
<keyword evidence="2 4" id="KW-0238">DNA-binding</keyword>
<accession>S5T6W6</accession>
<evidence type="ECO:0000256" key="3">
    <source>
        <dbReference type="ARBA" id="ARBA00023163"/>
    </source>
</evidence>
<evidence type="ECO:0000256" key="4">
    <source>
        <dbReference type="PROSITE-ProRule" id="PRU00335"/>
    </source>
</evidence>
<dbReference type="RefSeq" id="WP_020932404.1">
    <property type="nucleotide sequence ID" value="NC_021917.1"/>
</dbReference>
<sequence>MTNTIKKSSVTRQLILDAAAKKLSQHGYHGTYLKDIAESINMQAGSLYYHFNSKEALVQEVLNKSVHLIRDIVEYEVEQLAKAPSFPDLLRAAIRGHLIAILRHSDYTLASIRNYGQVPETVHNAAQPDRDAYENFWRDLFEQAEKDGVIRTGVDKHLLRLAIFGSMNWASIWYVDSGASVEAIAQSQADLFLNGCYVDGEHRAV</sequence>
<dbReference type="Gene3D" id="1.10.357.10">
    <property type="entry name" value="Tetracycline Repressor, domain 2"/>
    <property type="match status" value="1"/>
</dbReference>
<reference evidence="7" key="2">
    <citation type="journal article" date="2016" name="Environ. Microbiol. Rep.">
        <title>Analysis of defence systems and a conjugative IncP-1 plasmid in the marine polyaromatic hydrocarbons-degrading bacterium Cycloclasticus sp. 78-ME.</title>
        <authorList>
            <person name="Yakimov M.M."/>
            <person name="Crisafi F."/>
            <person name="Messina E."/>
            <person name="Smedile F."/>
            <person name="Lopatina A."/>
            <person name="Denaro R."/>
            <person name="Pieper D.H."/>
            <person name="Golyshin P.N."/>
            <person name="Giuliano L."/>
        </authorList>
    </citation>
    <scope>NUCLEOTIDE SEQUENCE [LARGE SCALE GENOMIC DNA]</scope>
    <source>
        <strain evidence="7">78-ME</strain>
    </source>
</reference>
<dbReference type="GO" id="GO:0003700">
    <property type="term" value="F:DNA-binding transcription factor activity"/>
    <property type="evidence" value="ECO:0007669"/>
    <property type="project" value="TreeGrafter"/>
</dbReference>
<feature type="domain" description="HTH tetR-type" evidence="5">
    <location>
        <begin position="9"/>
        <end position="69"/>
    </location>
</feature>
<dbReference type="InterPro" id="IPR050109">
    <property type="entry name" value="HTH-type_TetR-like_transc_reg"/>
</dbReference>
<dbReference type="PRINTS" id="PR00455">
    <property type="entry name" value="HTHTETR"/>
</dbReference>
<organism evidence="6 7">
    <name type="scientific">Cycloclasticus zancles 78-ME</name>
    <dbReference type="NCBI Taxonomy" id="1198232"/>
    <lineage>
        <taxon>Bacteria</taxon>
        <taxon>Pseudomonadati</taxon>
        <taxon>Pseudomonadota</taxon>
        <taxon>Gammaproteobacteria</taxon>
        <taxon>Thiotrichales</taxon>
        <taxon>Piscirickettsiaceae</taxon>
        <taxon>Cycloclasticus</taxon>
    </lineage>
</organism>
<dbReference type="Proteomes" id="UP000015380">
    <property type="component" value="Chromosome"/>
</dbReference>
<dbReference type="EMBL" id="CP005996">
    <property type="protein sequence ID" value="AGS39526.1"/>
    <property type="molecule type" value="Genomic_DNA"/>
</dbReference>
<dbReference type="HOGENOM" id="CLU_069356_12_4_6"/>
<dbReference type="InterPro" id="IPR036271">
    <property type="entry name" value="Tet_transcr_reg_TetR-rel_C_sf"/>
</dbReference>
<name>S5T6W6_9GAMM</name>
<dbReference type="Gene3D" id="1.10.10.60">
    <property type="entry name" value="Homeodomain-like"/>
    <property type="match status" value="1"/>
</dbReference>
<dbReference type="SUPFAM" id="SSF48498">
    <property type="entry name" value="Tetracyclin repressor-like, C-terminal domain"/>
    <property type="match status" value="1"/>
</dbReference>
<dbReference type="eggNOG" id="COG1309">
    <property type="taxonomic scope" value="Bacteria"/>
</dbReference>
<dbReference type="PATRIC" id="fig|1198232.3.peg.1197"/>
<evidence type="ECO:0000313" key="6">
    <source>
        <dbReference type="EMBL" id="AGS39526.1"/>
    </source>
</evidence>
<evidence type="ECO:0000259" key="5">
    <source>
        <dbReference type="PROSITE" id="PS50977"/>
    </source>
</evidence>
<evidence type="ECO:0000256" key="1">
    <source>
        <dbReference type="ARBA" id="ARBA00023015"/>
    </source>
</evidence>
<evidence type="ECO:0000313" key="7">
    <source>
        <dbReference type="Proteomes" id="UP000015380"/>
    </source>
</evidence>
<dbReference type="InterPro" id="IPR009057">
    <property type="entry name" value="Homeodomain-like_sf"/>
</dbReference>
<keyword evidence="7" id="KW-1185">Reference proteome</keyword>
<dbReference type="Pfam" id="PF00440">
    <property type="entry name" value="TetR_N"/>
    <property type="match status" value="1"/>
</dbReference>
<dbReference type="SUPFAM" id="SSF46689">
    <property type="entry name" value="Homeodomain-like"/>
    <property type="match status" value="1"/>
</dbReference>
<dbReference type="PROSITE" id="PS50977">
    <property type="entry name" value="HTH_TETR_2"/>
    <property type="match status" value="1"/>
</dbReference>